<dbReference type="PANTHER" id="PTHR28584">
    <property type="entry name" value="FAMILY WITH SEQUENCE SIMILARITY 228 MEMBER A"/>
    <property type="match status" value="1"/>
</dbReference>
<accession>A0A8T0IHV2</accession>
<sequence length="478" mass="56379">MPKPGYEEEKLDKRGSWDPNYVPPEDPGPFDPDPTVPRQWSPDGPISIKQPDGIWRPPDVYGKKKIVRFSVRPEIGIGSEGTTVKFGEFKKPFYRSMHLKPLPPEETGPIQDKYIDPTVPQPPDARTYTQRAPQYTVVPQKCPDWKPGPRTHNRLHKAVASGDKKHICRIVDPEGRLHRTKGGGWMCRKWTERPMPRDLVNHSEKEYEALLKAQAIRDAREEAEFQKLMKEVFGGMANEDGVMKDTHEMLTREKNCHTDKQAAMYKSWERQVYHNIQDQISDNLKKISPRHISNKLRYEQDRYAKAVGERRIFRDIINTAYDPFELSKSKEHTVHYSTKDMIDPIKHDLEKDKRERVFMGEPVFHKVHSKETLDSFYWTYDQFRTTMHGHINCDDEDATYKPREMIPEKWYSRPVFWNGEWRWLREYWNEAFPLGGKGMPPKPPDGLEGIWRIEKDMVWNSPLKNQRKLRISTENPWF</sequence>
<evidence type="ECO:0000313" key="3">
    <source>
        <dbReference type="EMBL" id="KAG0582138.1"/>
    </source>
</evidence>
<evidence type="ECO:0000256" key="2">
    <source>
        <dbReference type="SAM" id="MobiDB-lite"/>
    </source>
</evidence>
<evidence type="ECO:0000313" key="4">
    <source>
        <dbReference type="Proteomes" id="UP000822688"/>
    </source>
</evidence>
<dbReference type="AlphaFoldDB" id="A0A8T0IHV2"/>
<feature type="compositionally biased region" description="Basic and acidic residues" evidence="2">
    <location>
        <begin position="1"/>
        <end position="16"/>
    </location>
</feature>
<protein>
    <submittedName>
        <fullName evidence="3">Uncharacterized protein</fullName>
    </submittedName>
</protein>
<comment type="similarity">
    <text evidence="1">Belongs to the FAM228 family.</text>
</comment>
<proteinExistence type="inferred from homology"/>
<dbReference type="InterPro" id="IPR040046">
    <property type="entry name" value="FAM228"/>
</dbReference>
<keyword evidence="4" id="KW-1185">Reference proteome</keyword>
<organism evidence="3 4">
    <name type="scientific">Ceratodon purpureus</name>
    <name type="common">Fire moss</name>
    <name type="synonym">Dicranum purpureum</name>
    <dbReference type="NCBI Taxonomy" id="3225"/>
    <lineage>
        <taxon>Eukaryota</taxon>
        <taxon>Viridiplantae</taxon>
        <taxon>Streptophyta</taxon>
        <taxon>Embryophyta</taxon>
        <taxon>Bryophyta</taxon>
        <taxon>Bryophytina</taxon>
        <taxon>Bryopsida</taxon>
        <taxon>Dicranidae</taxon>
        <taxon>Pseudoditrichales</taxon>
        <taxon>Ditrichaceae</taxon>
        <taxon>Ceratodon</taxon>
    </lineage>
</organism>
<dbReference type="PANTHER" id="PTHR28584:SF1">
    <property type="entry name" value="PROTEIN FAM228B"/>
    <property type="match status" value="1"/>
</dbReference>
<dbReference type="EMBL" id="CM026423">
    <property type="protein sequence ID" value="KAG0582138.1"/>
    <property type="molecule type" value="Genomic_DNA"/>
</dbReference>
<name>A0A8T0IHV2_CERPU</name>
<dbReference type="Proteomes" id="UP000822688">
    <property type="component" value="Chromosome 3"/>
</dbReference>
<reference evidence="3" key="1">
    <citation type="submission" date="2020-06" db="EMBL/GenBank/DDBJ databases">
        <title>WGS assembly of Ceratodon purpureus strain R40.</title>
        <authorList>
            <person name="Carey S.B."/>
            <person name="Jenkins J."/>
            <person name="Shu S."/>
            <person name="Lovell J.T."/>
            <person name="Sreedasyam A."/>
            <person name="Maumus F."/>
            <person name="Tiley G.P."/>
            <person name="Fernandez-Pozo N."/>
            <person name="Barry K."/>
            <person name="Chen C."/>
            <person name="Wang M."/>
            <person name="Lipzen A."/>
            <person name="Daum C."/>
            <person name="Saski C.A."/>
            <person name="Payton A.C."/>
            <person name="Mcbreen J.C."/>
            <person name="Conrad R.E."/>
            <person name="Kollar L.M."/>
            <person name="Olsson S."/>
            <person name="Huttunen S."/>
            <person name="Landis J.B."/>
            <person name="Wickett N.J."/>
            <person name="Johnson M.G."/>
            <person name="Rensing S.A."/>
            <person name="Grimwood J."/>
            <person name="Schmutz J."/>
            <person name="Mcdaniel S.F."/>
        </authorList>
    </citation>
    <scope>NUCLEOTIDE SEQUENCE</scope>
    <source>
        <strain evidence="3">R40</strain>
    </source>
</reference>
<comment type="caution">
    <text evidence="3">The sequence shown here is derived from an EMBL/GenBank/DDBJ whole genome shotgun (WGS) entry which is preliminary data.</text>
</comment>
<feature type="compositionally biased region" description="Pro residues" evidence="2">
    <location>
        <begin position="21"/>
        <end position="35"/>
    </location>
</feature>
<feature type="region of interest" description="Disordered" evidence="2">
    <location>
        <begin position="1"/>
        <end position="55"/>
    </location>
</feature>
<evidence type="ECO:0000256" key="1">
    <source>
        <dbReference type="ARBA" id="ARBA00007753"/>
    </source>
</evidence>
<gene>
    <name evidence="3" type="ORF">KC19_3G036600</name>
</gene>